<organism evidence="1 2">
    <name type="scientific">Sunxiuqinia elliptica</name>
    <dbReference type="NCBI Taxonomy" id="655355"/>
    <lineage>
        <taxon>Bacteria</taxon>
        <taxon>Pseudomonadati</taxon>
        <taxon>Bacteroidota</taxon>
        <taxon>Bacteroidia</taxon>
        <taxon>Marinilabiliales</taxon>
        <taxon>Prolixibacteraceae</taxon>
        <taxon>Sunxiuqinia</taxon>
    </lineage>
</organism>
<gene>
    <name evidence="1" type="ORF">DET52_103343</name>
</gene>
<dbReference type="EMBL" id="SNWI01000003">
    <property type="protein sequence ID" value="TDO03398.1"/>
    <property type="molecule type" value="Genomic_DNA"/>
</dbReference>
<accession>A0A4R6H6I3</accession>
<dbReference type="AlphaFoldDB" id="A0A4R6H6I3"/>
<protein>
    <submittedName>
        <fullName evidence="1">Uncharacterized protein</fullName>
    </submittedName>
</protein>
<dbReference type="Proteomes" id="UP000294848">
    <property type="component" value="Unassembled WGS sequence"/>
</dbReference>
<comment type="caution">
    <text evidence="1">The sequence shown here is derived from an EMBL/GenBank/DDBJ whole genome shotgun (WGS) entry which is preliminary data.</text>
</comment>
<reference evidence="1 2" key="1">
    <citation type="submission" date="2019-03" db="EMBL/GenBank/DDBJ databases">
        <title>Freshwater and sediment microbial communities from various areas in North America, analyzing microbe dynamics in response to fracking.</title>
        <authorList>
            <person name="Lamendella R."/>
        </authorList>
    </citation>
    <scope>NUCLEOTIDE SEQUENCE [LARGE SCALE GENOMIC DNA]</scope>
    <source>
        <strain evidence="1 2">114D</strain>
    </source>
</reference>
<evidence type="ECO:0000313" key="1">
    <source>
        <dbReference type="EMBL" id="TDO03398.1"/>
    </source>
</evidence>
<sequence>MDPASLAGFFYVFFECGKLVFSKFVSELQQIAKV</sequence>
<name>A0A4R6H6I3_9BACT</name>
<proteinExistence type="predicted"/>
<evidence type="ECO:0000313" key="2">
    <source>
        <dbReference type="Proteomes" id="UP000294848"/>
    </source>
</evidence>